<dbReference type="AlphaFoldDB" id="I0H8L6"/>
<dbReference type="InterPro" id="IPR036390">
    <property type="entry name" value="WH_DNA-bd_sf"/>
</dbReference>
<proteinExistence type="predicted"/>
<sequence>MQEPTFLILTALAGQPLHGYGIVRSVLDLSGGEVKLRAGTLYGALDRLADQGLIEVEREEAVEGRLRRYYRLSDDGAATLAAEVERLRKRASAAETQLRRRPGIVPGLSRGASLGSAFRGSAFRGSAFGGNAFGGNAFGGNAFGGNALRGSALRGDDAVLGGLA</sequence>
<dbReference type="HOGENOM" id="CLU_137186_0_0_11"/>
<dbReference type="EMBL" id="AP012319">
    <property type="protein sequence ID" value="BAL89353.1"/>
    <property type="molecule type" value="Genomic_DNA"/>
</dbReference>
<dbReference type="InterPro" id="IPR052509">
    <property type="entry name" value="Metal_resp_DNA-bind_regulator"/>
</dbReference>
<evidence type="ECO:0000259" key="1">
    <source>
        <dbReference type="Pfam" id="PF03551"/>
    </source>
</evidence>
<dbReference type="OrthoDB" id="122286at2"/>
<accession>I0H8L6</accession>
<dbReference type="PATRIC" id="fig|512565.3.peg.4115"/>
<dbReference type="SUPFAM" id="SSF46785">
    <property type="entry name" value="Winged helix' DNA-binding domain"/>
    <property type="match status" value="1"/>
</dbReference>
<dbReference type="eggNOG" id="COG1695">
    <property type="taxonomic scope" value="Bacteria"/>
</dbReference>
<dbReference type="KEGG" id="ams:AMIS_41330"/>
<gene>
    <name evidence="2" type="ordered locus">AMIS_41330</name>
</gene>
<keyword evidence="3" id="KW-1185">Reference proteome</keyword>
<organism evidence="2 3">
    <name type="scientific">Actinoplanes missouriensis (strain ATCC 14538 / DSM 43046 / CBS 188.64 / JCM 3121 / NBRC 102363 / NCIMB 12654 / NRRL B-3342 / UNCC 431)</name>
    <dbReference type="NCBI Taxonomy" id="512565"/>
    <lineage>
        <taxon>Bacteria</taxon>
        <taxon>Bacillati</taxon>
        <taxon>Actinomycetota</taxon>
        <taxon>Actinomycetes</taxon>
        <taxon>Micromonosporales</taxon>
        <taxon>Micromonosporaceae</taxon>
        <taxon>Actinoplanes</taxon>
    </lineage>
</organism>
<dbReference type="InterPro" id="IPR036388">
    <property type="entry name" value="WH-like_DNA-bd_sf"/>
</dbReference>
<dbReference type="PANTHER" id="PTHR33169:SF13">
    <property type="entry name" value="PADR-FAMILY TRANSCRIPTIONAL REGULATOR"/>
    <property type="match status" value="1"/>
</dbReference>
<dbReference type="InterPro" id="IPR005149">
    <property type="entry name" value="Tscrpt_reg_PadR_N"/>
</dbReference>
<dbReference type="PANTHER" id="PTHR33169">
    <property type="entry name" value="PADR-FAMILY TRANSCRIPTIONAL REGULATOR"/>
    <property type="match status" value="1"/>
</dbReference>
<dbReference type="STRING" id="512565.AMIS_41330"/>
<name>I0H8L6_ACTM4</name>
<dbReference type="Proteomes" id="UP000007882">
    <property type="component" value="Chromosome"/>
</dbReference>
<protein>
    <submittedName>
        <fullName evidence="2">Putative PadR-like family transcriptional regulator</fullName>
    </submittedName>
</protein>
<reference evidence="2 3" key="1">
    <citation type="submission" date="2012-02" db="EMBL/GenBank/DDBJ databases">
        <title>Complete genome sequence of Actinoplanes missouriensis 431 (= NBRC 102363).</title>
        <authorList>
            <person name="Ohnishi Y."/>
            <person name="Ishikawa J."/>
            <person name="Sekine M."/>
            <person name="Hosoyama A."/>
            <person name="Harada T."/>
            <person name="Narita H."/>
            <person name="Hata T."/>
            <person name="Konno Y."/>
            <person name="Tutikane K."/>
            <person name="Fujita N."/>
            <person name="Horinouchi S."/>
            <person name="Hayakawa M."/>
        </authorList>
    </citation>
    <scope>NUCLEOTIDE SEQUENCE [LARGE SCALE GENOMIC DNA]</scope>
    <source>
        <strain evidence="3">ATCC 14538 / DSM 43046 / CBS 188.64 / JCM 3121 / NBRC 102363 / NCIMB 12654 / NRRL B-3342 / UNCC 431</strain>
    </source>
</reference>
<feature type="domain" description="Transcription regulator PadR N-terminal" evidence="1">
    <location>
        <begin position="8"/>
        <end position="81"/>
    </location>
</feature>
<evidence type="ECO:0000313" key="3">
    <source>
        <dbReference type="Proteomes" id="UP000007882"/>
    </source>
</evidence>
<dbReference type="Gene3D" id="1.10.10.10">
    <property type="entry name" value="Winged helix-like DNA-binding domain superfamily/Winged helix DNA-binding domain"/>
    <property type="match status" value="1"/>
</dbReference>
<evidence type="ECO:0000313" key="2">
    <source>
        <dbReference type="EMBL" id="BAL89353.1"/>
    </source>
</evidence>
<dbReference type="Pfam" id="PF03551">
    <property type="entry name" value="PadR"/>
    <property type="match status" value="1"/>
</dbReference>